<proteinExistence type="predicted"/>
<comment type="caution">
    <text evidence="1">The sequence shown here is derived from an EMBL/GenBank/DDBJ whole genome shotgun (WGS) entry which is preliminary data.</text>
</comment>
<accession>A0A0H1QZM6</accession>
<dbReference type="EMBL" id="JXOJ01000002">
    <property type="protein sequence ID" value="KLK88375.1"/>
    <property type="molecule type" value="Genomic_DNA"/>
</dbReference>
<name>A0A0H1QZM6_9EURY</name>
<dbReference type="RefSeq" id="WP_048182079.1">
    <property type="nucleotide sequence ID" value="NZ_JXOJ01000002.1"/>
</dbReference>
<dbReference type="PATRIC" id="fig|1550566.3.peg.1056"/>
<keyword evidence="2" id="KW-1185">Reference proteome</keyword>
<protein>
    <submittedName>
        <fullName evidence="1">Uncharacterized protein</fullName>
    </submittedName>
</protein>
<evidence type="ECO:0000313" key="1">
    <source>
        <dbReference type="EMBL" id="KLK88375.1"/>
    </source>
</evidence>
<evidence type="ECO:0000313" key="2">
    <source>
        <dbReference type="Proteomes" id="UP000035301"/>
    </source>
</evidence>
<sequence>MIDLHVTDEQKDYTHRQVAQYNFGMRGVADGTKDQQFTGILGETVFADYMGLPRPDGRKGFDGGHDFVIGEEIFVDVKTMGRTVSVKERYVHNFFGLQKNYNVHYYIFQSYNKREHIITICGYVSHDELLKLASLYPKGSIRTRDDGSTLLTKADLYEIKQSDLHPVFDISQFLGR</sequence>
<organism evidence="1 2">
    <name type="scientific">Methanoculleus sediminis</name>
    <dbReference type="NCBI Taxonomy" id="1550566"/>
    <lineage>
        <taxon>Archaea</taxon>
        <taxon>Methanobacteriati</taxon>
        <taxon>Methanobacteriota</taxon>
        <taxon>Stenosarchaea group</taxon>
        <taxon>Methanomicrobia</taxon>
        <taxon>Methanomicrobiales</taxon>
        <taxon>Methanomicrobiaceae</taxon>
        <taxon>Methanoculleus</taxon>
    </lineage>
</organism>
<dbReference type="Proteomes" id="UP000035301">
    <property type="component" value="Unassembled WGS sequence"/>
</dbReference>
<gene>
    <name evidence="1" type="ORF">SZ63_04950</name>
</gene>
<reference evidence="1 2" key="1">
    <citation type="journal article" date="2015" name="Int. J. Syst. Evol. Microbiol.">
        <title>Methanoculleus sediminis sp. nov., a methanogen from sediments near a submarine mud volcano.</title>
        <authorList>
            <person name="Chen S.C."/>
            <person name="Chen M.F."/>
            <person name="Lai M.C."/>
            <person name="Weng C.Y."/>
            <person name="Wu S.Y."/>
            <person name="Lin S."/>
            <person name="Yang T.F."/>
            <person name="Chen P.C."/>
        </authorList>
    </citation>
    <scope>NUCLEOTIDE SEQUENCE [LARGE SCALE GENOMIC DNA]</scope>
    <source>
        <strain evidence="1 2">S3Fa</strain>
    </source>
</reference>
<dbReference type="STRING" id="1550566.SZ63_04950"/>
<dbReference type="AlphaFoldDB" id="A0A0H1QZM6"/>